<dbReference type="InterPro" id="IPR036388">
    <property type="entry name" value="WH-like_DNA-bd_sf"/>
</dbReference>
<sequence>MGEQTLTDPHGSRALGESRARVLDALRSEGGPVAVPDVAAQVGLHPNTARFHLDGLVESGLAERQAEDRTRPGRPRTVYVAVAEEAAEGRRSYRLLAEMLTGLIAENVADPGKAAESAGEAWGRYLADRPPPTRRVDEAEGLRRLSTVLSDAGFAPDPDGDLERPVIRLRHCPFREVAEEHRDVVCGLHLGLMRGVLAEVRAPLTAERLEAFVEPSLCLAHVKPTAKRRR</sequence>
<dbReference type="Pfam" id="PF12840">
    <property type="entry name" value="HTH_20"/>
    <property type="match status" value="1"/>
</dbReference>
<protein>
    <submittedName>
        <fullName evidence="2">Helix-turn-helix transcriptional regulator</fullName>
    </submittedName>
</protein>
<dbReference type="SUPFAM" id="SSF46785">
    <property type="entry name" value="Winged helix' DNA-binding domain"/>
    <property type="match status" value="1"/>
</dbReference>
<keyword evidence="3" id="KW-1185">Reference proteome</keyword>
<dbReference type="Gene3D" id="1.10.10.10">
    <property type="entry name" value="Winged helix-like DNA-binding domain superfamily/Winged helix DNA-binding domain"/>
    <property type="match status" value="1"/>
</dbReference>
<dbReference type="EMBL" id="JBHRWI010000015">
    <property type="protein sequence ID" value="MFC3510738.1"/>
    <property type="molecule type" value="Genomic_DNA"/>
</dbReference>
<dbReference type="InterPro" id="IPR036390">
    <property type="entry name" value="WH_DNA-bd_sf"/>
</dbReference>
<proteinExistence type="predicted"/>
<accession>A0ABV7QBM9</accession>
<evidence type="ECO:0000259" key="1">
    <source>
        <dbReference type="SMART" id="SM00418"/>
    </source>
</evidence>
<dbReference type="Proteomes" id="UP001595764">
    <property type="component" value="Unassembled WGS sequence"/>
</dbReference>
<feature type="domain" description="HTH arsR-type" evidence="1">
    <location>
        <begin position="10"/>
        <end position="98"/>
    </location>
</feature>
<dbReference type="SMART" id="SM00418">
    <property type="entry name" value="HTH_ARSR"/>
    <property type="match status" value="1"/>
</dbReference>
<gene>
    <name evidence="2" type="ORF">ACFORO_11230</name>
</gene>
<evidence type="ECO:0000313" key="2">
    <source>
        <dbReference type="EMBL" id="MFC3510738.1"/>
    </source>
</evidence>
<organism evidence="2 3">
    <name type="scientific">Amycolatopsis halotolerans</name>
    <dbReference type="NCBI Taxonomy" id="330083"/>
    <lineage>
        <taxon>Bacteria</taxon>
        <taxon>Bacillati</taxon>
        <taxon>Actinomycetota</taxon>
        <taxon>Actinomycetes</taxon>
        <taxon>Pseudonocardiales</taxon>
        <taxon>Pseudonocardiaceae</taxon>
        <taxon>Amycolatopsis</taxon>
    </lineage>
</organism>
<name>A0ABV7QBM9_9PSEU</name>
<dbReference type="InterPro" id="IPR001845">
    <property type="entry name" value="HTH_ArsR_DNA-bd_dom"/>
</dbReference>
<evidence type="ECO:0000313" key="3">
    <source>
        <dbReference type="Proteomes" id="UP001595764"/>
    </source>
</evidence>
<comment type="caution">
    <text evidence="2">The sequence shown here is derived from an EMBL/GenBank/DDBJ whole genome shotgun (WGS) entry which is preliminary data.</text>
</comment>
<dbReference type="RefSeq" id="WP_377868541.1">
    <property type="nucleotide sequence ID" value="NZ_JBHMAY010000007.1"/>
</dbReference>
<reference evidence="3" key="1">
    <citation type="journal article" date="2019" name="Int. J. Syst. Evol. Microbiol.">
        <title>The Global Catalogue of Microorganisms (GCM) 10K type strain sequencing project: providing services to taxonomists for standard genome sequencing and annotation.</title>
        <authorList>
            <consortium name="The Broad Institute Genomics Platform"/>
            <consortium name="The Broad Institute Genome Sequencing Center for Infectious Disease"/>
            <person name="Wu L."/>
            <person name="Ma J."/>
        </authorList>
    </citation>
    <scope>NUCLEOTIDE SEQUENCE [LARGE SCALE GENOMIC DNA]</scope>
    <source>
        <strain evidence="3">CGMCC 4.7682</strain>
    </source>
</reference>